<dbReference type="PANTHER" id="PTHR42905">
    <property type="entry name" value="PHOSPHOENOLPYRUVATE CARBOXYLASE"/>
    <property type="match status" value="1"/>
</dbReference>
<dbReference type="GO" id="GO:0003824">
    <property type="term" value="F:catalytic activity"/>
    <property type="evidence" value="ECO:0007669"/>
    <property type="project" value="InterPro"/>
</dbReference>
<sequence length="268" mass="27824">MTSTMNSLAKALKALHRPGQPLILTNVHDAPSASAVATNPSTKALATASYAIAASQGIPDENLTLEANLLGIRSVAAGLRNCGYASFKPLSADLQDGYENIAETITSAIALGVVGANIEDLQTDPSTGREQLRSVDDAAARIKTALQAAEAAGVPDFVINARTDVLGHGGSIADCVERGKRYLAAGATTVFVWGARRHVITIEEVKLLADAFEGRLAVQGPGPTSLGVQELAEAGVARISFGPWFSLRSWKSFGDDASAFLSGLPVNV</sequence>
<dbReference type="InterPro" id="IPR039556">
    <property type="entry name" value="ICL/PEPM"/>
</dbReference>
<dbReference type="SUPFAM" id="SSF51621">
    <property type="entry name" value="Phosphoenolpyruvate/pyruvate domain"/>
    <property type="match status" value="1"/>
</dbReference>
<evidence type="ECO:0008006" key="3">
    <source>
        <dbReference type="Google" id="ProtNLM"/>
    </source>
</evidence>
<protein>
    <recommendedName>
        <fullName evidence="3">Carboxyphosphonoenolpyruvate phosphonomutase-like protein</fullName>
    </recommendedName>
</protein>
<name>W7I697_9PEZI</name>
<dbReference type="HOGENOM" id="CLU_027389_2_0_1"/>
<dbReference type="EMBL" id="KI966443">
    <property type="protein sequence ID" value="EWC44285.1"/>
    <property type="molecule type" value="Genomic_DNA"/>
</dbReference>
<dbReference type="CDD" id="cd00377">
    <property type="entry name" value="ICL_PEPM"/>
    <property type="match status" value="1"/>
</dbReference>
<gene>
    <name evidence="1" type="ORF">DRE_01111</name>
</gene>
<accession>W7I697</accession>
<proteinExistence type="predicted"/>
<dbReference type="InterPro" id="IPR040442">
    <property type="entry name" value="Pyrv_kinase-like_dom_sf"/>
</dbReference>
<evidence type="ECO:0000313" key="2">
    <source>
        <dbReference type="Proteomes" id="UP000024837"/>
    </source>
</evidence>
<reference evidence="1 2" key="1">
    <citation type="submission" date="2013-05" db="EMBL/GenBank/DDBJ databases">
        <title>Drechslerella stenobrocha genome reveals carnivorous origination and mechanical trapping mechanism of predatory fungi.</title>
        <authorList>
            <person name="Liu X."/>
            <person name="Zhang W."/>
            <person name="Liu K."/>
        </authorList>
    </citation>
    <scope>NUCLEOTIDE SEQUENCE [LARGE SCALE GENOMIC DNA]</scope>
    <source>
        <strain evidence="1 2">248</strain>
    </source>
</reference>
<dbReference type="Pfam" id="PF13714">
    <property type="entry name" value="PEP_mutase"/>
    <property type="match status" value="1"/>
</dbReference>
<keyword evidence="2" id="KW-1185">Reference proteome</keyword>
<dbReference type="Gene3D" id="3.20.20.60">
    <property type="entry name" value="Phosphoenolpyruvate-binding domains"/>
    <property type="match status" value="1"/>
</dbReference>
<dbReference type="OrthoDB" id="429143at2759"/>
<dbReference type="InterPro" id="IPR015813">
    <property type="entry name" value="Pyrv/PenolPyrv_kinase-like_dom"/>
</dbReference>
<organism evidence="1 2">
    <name type="scientific">Drechslerella stenobrocha 248</name>
    <dbReference type="NCBI Taxonomy" id="1043628"/>
    <lineage>
        <taxon>Eukaryota</taxon>
        <taxon>Fungi</taxon>
        <taxon>Dikarya</taxon>
        <taxon>Ascomycota</taxon>
        <taxon>Pezizomycotina</taxon>
        <taxon>Orbiliomycetes</taxon>
        <taxon>Orbiliales</taxon>
        <taxon>Orbiliaceae</taxon>
        <taxon>Drechslerella</taxon>
    </lineage>
</organism>
<dbReference type="AlphaFoldDB" id="W7I697"/>
<dbReference type="PANTHER" id="PTHR42905:SF16">
    <property type="entry name" value="CARBOXYPHOSPHONOENOLPYRUVATE PHOSPHONOMUTASE-LIKE PROTEIN (AFU_ORTHOLOGUE AFUA_5G07230)"/>
    <property type="match status" value="1"/>
</dbReference>
<evidence type="ECO:0000313" key="1">
    <source>
        <dbReference type="EMBL" id="EWC44285.1"/>
    </source>
</evidence>
<dbReference type="Proteomes" id="UP000024837">
    <property type="component" value="Unassembled WGS sequence"/>
</dbReference>